<dbReference type="RefSeq" id="WP_009183305.1">
    <property type="nucleotide sequence ID" value="NZ_AMGM01000002.1"/>
</dbReference>
<dbReference type="SUPFAM" id="SSF51735">
    <property type="entry name" value="NAD(P)-binding Rossmann-fold domains"/>
    <property type="match status" value="1"/>
</dbReference>
<reference evidence="1 2" key="1">
    <citation type="journal article" date="2012" name="J. Bacteriol.">
        <title>Draft Genome Sequence of Cecembia lonarensis Strain LW9T, Isolated from Lonar Lake, a Haloalkaline Lake in India.</title>
        <authorList>
            <person name="Shivaji S."/>
            <person name="Ara S."/>
            <person name="Singh A."/>
            <person name="Pinnaka A.K."/>
        </authorList>
    </citation>
    <scope>NUCLEOTIDE SEQUENCE [LARGE SCALE GENOMIC DNA]</scope>
    <source>
        <strain evidence="1 2">LW9</strain>
    </source>
</reference>
<organism evidence="1 2">
    <name type="scientific">Cecembia lonarensis (strain CCUG 58316 / KCTC 22772 / LW9)</name>
    <dbReference type="NCBI Taxonomy" id="1225176"/>
    <lineage>
        <taxon>Bacteria</taxon>
        <taxon>Pseudomonadati</taxon>
        <taxon>Bacteroidota</taxon>
        <taxon>Cytophagia</taxon>
        <taxon>Cytophagales</taxon>
        <taxon>Cyclobacteriaceae</taxon>
        <taxon>Cecembia</taxon>
    </lineage>
</organism>
<dbReference type="OrthoDB" id="4420885at2"/>
<comment type="caution">
    <text evidence="1">The sequence shown here is derived from an EMBL/GenBank/DDBJ whole genome shotgun (WGS) entry which is preliminary data.</text>
</comment>
<dbReference type="AlphaFoldDB" id="K1L462"/>
<dbReference type="Gene3D" id="3.40.50.720">
    <property type="entry name" value="NAD(P)-binding Rossmann-like Domain"/>
    <property type="match status" value="1"/>
</dbReference>
<dbReference type="Proteomes" id="UP000004478">
    <property type="component" value="Unassembled WGS sequence"/>
</dbReference>
<accession>K1L462</accession>
<evidence type="ECO:0000313" key="2">
    <source>
        <dbReference type="Proteomes" id="UP000004478"/>
    </source>
</evidence>
<protein>
    <recommendedName>
        <fullName evidence="3">Saccharopine dehydrogenase</fullName>
    </recommendedName>
</protein>
<sequence>MNRKILIIGSNGILGRHILEKAITAFGVENLVISDYKEVRLNQQKKQIKSTFGNEPLSKVIDISSEESIRSGLIDIDLVIVAIQQEVPLIQKQCIEKGINSIDLSVKPSFISKTLELNRIQGIKTIQLIMGGLFPGLSGILAKEIYESSLQNQPIDIGLLQSSNGTNGKSGVSDMLMIFDKDVELLKEVTIEKHSGYSYKKKFEYPEPFGIKTHRLANFIERDYLKEYGIKSNYWTSFDRPSLNTIISILKNLCFLKLFKYPQISRVLSSLITKQNKGDKNEFIGLSAKSSNNEISIVLTSDYEATASCTIAFARIILNEEKEIKGIKFPFEIFTFEELKQDLSDVIKEIKAPNMV</sequence>
<evidence type="ECO:0000313" key="1">
    <source>
        <dbReference type="EMBL" id="EKB51200.1"/>
    </source>
</evidence>
<gene>
    <name evidence="1" type="ORF">B879_00251</name>
</gene>
<evidence type="ECO:0008006" key="3">
    <source>
        <dbReference type="Google" id="ProtNLM"/>
    </source>
</evidence>
<dbReference type="EMBL" id="AMGM01000002">
    <property type="protein sequence ID" value="EKB51200.1"/>
    <property type="molecule type" value="Genomic_DNA"/>
</dbReference>
<proteinExistence type="predicted"/>
<keyword evidence="2" id="KW-1185">Reference proteome</keyword>
<name>K1L462_CECL9</name>
<dbReference type="InterPro" id="IPR036291">
    <property type="entry name" value="NAD(P)-bd_dom_sf"/>
</dbReference>